<evidence type="ECO:0000313" key="1">
    <source>
        <dbReference type="EMBL" id="MBX64917.1"/>
    </source>
</evidence>
<proteinExistence type="predicted"/>
<organism evidence="1">
    <name type="scientific">Rhizophora mucronata</name>
    <name type="common">Asiatic mangrove</name>
    <dbReference type="NCBI Taxonomy" id="61149"/>
    <lineage>
        <taxon>Eukaryota</taxon>
        <taxon>Viridiplantae</taxon>
        <taxon>Streptophyta</taxon>
        <taxon>Embryophyta</taxon>
        <taxon>Tracheophyta</taxon>
        <taxon>Spermatophyta</taxon>
        <taxon>Magnoliopsida</taxon>
        <taxon>eudicotyledons</taxon>
        <taxon>Gunneridae</taxon>
        <taxon>Pentapetalae</taxon>
        <taxon>rosids</taxon>
        <taxon>fabids</taxon>
        <taxon>Malpighiales</taxon>
        <taxon>Rhizophoraceae</taxon>
        <taxon>Rhizophora</taxon>
    </lineage>
</organism>
<dbReference type="EMBL" id="GGEC01084433">
    <property type="protein sequence ID" value="MBX64917.1"/>
    <property type="molecule type" value="Transcribed_RNA"/>
</dbReference>
<sequence length="40" mass="4325">MAQLFGSIASLIMTKISSQKHAISYCKGHCSIMSSALRSH</sequence>
<reference evidence="1" key="1">
    <citation type="submission" date="2018-02" db="EMBL/GenBank/DDBJ databases">
        <title>Rhizophora mucronata_Transcriptome.</title>
        <authorList>
            <person name="Meera S.P."/>
            <person name="Sreeshan A."/>
            <person name="Augustine A."/>
        </authorList>
    </citation>
    <scope>NUCLEOTIDE SEQUENCE</scope>
    <source>
        <tissue evidence="1">Leaf</tissue>
    </source>
</reference>
<dbReference type="AlphaFoldDB" id="A0A2P2QDE8"/>
<name>A0A2P2QDE8_RHIMU</name>
<protein>
    <submittedName>
        <fullName evidence="1">Uncharacterized protein</fullName>
    </submittedName>
</protein>
<accession>A0A2P2QDE8</accession>